<feature type="region of interest" description="Disordered" evidence="1">
    <location>
        <begin position="477"/>
        <end position="512"/>
    </location>
</feature>
<proteinExistence type="predicted"/>
<dbReference type="PANTHER" id="PTHR12782:SF5">
    <property type="entry name" value="PROSTAGLANDIN E SYNTHASE 2"/>
    <property type="match status" value="1"/>
</dbReference>
<dbReference type="Pfam" id="PF13417">
    <property type="entry name" value="GST_N_3"/>
    <property type="match status" value="1"/>
</dbReference>
<dbReference type="InterPro" id="IPR036249">
    <property type="entry name" value="Thioredoxin-like_sf"/>
</dbReference>
<dbReference type="SUPFAM" id="SSF47616">
    <property type="entry name" value="GST C-terminal domain-like"/>
    <property type="match status" value="1"/>
</dbReference>
<feature type="transmembrane region" description="Helical" evidence="2">
    <location>
        <begin position="709"/>
        <end position="732"/>
    </location>
</feature>
<dbReference type="Gene3D" id="1.20.1050.10">
    <property type="match status" value="1"/>
</dbReference>
<keyword evidence="2" id="KW-0472">Membrane</keyword>
<dbReference type="AlphaFoldDB" id="A0A183C5S3"/>
<feature type="transmembrane region" description="Helical" evidence="2">
    <location>
        <begin position="786"/>
        <end position="805"/>
    </location>
</feature>
<dbReference type="PROSITE" id="PS51354">
    <property type="entry name" value="GLUTAREDOXIN_2"/>
    <property type="match status" value="1"/>
</dbReference>
<feature type="compositionally biased region" description="Basic residues" evidence="1">
    <location>
        <begin position="1029"/>
        <end position="1048"/>
    </location>
</feature>
<evidence type="ECO:0000259" key="3">
    <source>
        <dbReference type="Pfam" id="PF13417"/>
    </source>
</evidence>
<evidence type="ECO:0000256" key="2">
    <source>
        <dbReference type="SAM" id="Phobius"/>
    </source>
</evidence>
<dbReference type="WBParaSite" id="GPLIN_000821800">
    <property type="protein sequence ID" value="GPLIN_000821800"/>
    <property type="gene ID" value="GPLIN_000821800"/>
</dbReference>
<feature type="compositionally biased region" description="Basic and acidic residues" evidence="1">
    <location>
        <begin position="1019"/>
        <end position="1028"/>
    </location>
</feature>
<name>A0A183C5S3_GLOPA</name>
<keyword evidence="2" id="KW-0812">Transmembrane</keyword>
<dbReference type="Gene3D" id="3.40.30.10">
    <property type="entry name" value="Glutaredoxin"/>
    <property type="match status" value="1"/>
</dbReference>
<evidence type="ECO:0000256" key="1">
    <source>
        <dbReference type="SAM" id="MobiDB-lite"/>
    </source>
</evidence>
<sequence length="1252" mass="141115">MRLTNTGKMSIFVGGSLSALIFLAAGKRKRGISSVDGQPTTEAGGWRVLLKREEANATRQADSVDVLLSRKTISSIDRTGLDLRLYQYMACPYCCKVRAFLDYYGFSYETVEVHPVTKKALKQLGGGHKKVPVLTTACCDKPLVESSRIISMLATFLVQPKTAQGTQGIGLQHRPTGARLASLPVHGLPLLLQGARLPRLLRLLLRDGGGASGDQKALKQLGGGHKKVPVLTTACCDKPLVESSRIISMLATFLVQPKLPFKEVPEMYSMDMEHVDVRGSEDVGKIVTKNPHEYFVMYGEMPLSQAQVQLAREEREWRQWVDDKFIHLISPNVYRDSAEALNTFDWFAQAGEWRDNFTAAERWLGKYVGAAVMLFVAQKLRKRHGIKKFEERHAMSEAIKEWFAAKGPHRPFMGGQHPGLADLALFGAFKSFTGCFAFAEMYNGSKELKTWFDAMEMAVAEGRGRVLLELKSRALAGGEEPKQQKKPQTDEEEGVRELGNEMRQTDRERKIGSTRRCPFRHSGYGTKIILIGGAELTFGRRMMSKIGQKLFPQIFVNNFDNLIAGKGKVFDVEARCPYQGCVLELCQRKEISGYWCPIVKRPYTCDPEKVLKGTQKIWYYLHKGLLNSAIISCASEFFPVMLVAHWLACGRAEQRADELIRRRQEKKSVRRMLHGMMGDVSKVYGVDPTAQHRHELPTLDIPRGLSRALLLLAAFTALLTLVNWFVGLYFAINYDLMMPSMLDDLVECTASGCQMLLFGMLWWWSRRVITFKRWDPHHKAESRGDLVLIGGSAAFMTAKLLLQILELHFQRVDGFLPWSETILRTSSLVLIQTAEWMQFCSLQRVMALHFEDVYATRRFLPFVTLAAIIVNWVGFGTTFFETNSIKYQLGLQDHHFSQSTLISMIFTQTIYPADYLFCFTAAGCWTDVLLRFMELGLFQLGPPMELDELEELEQRRRSSGDEGTILAASAHTPMKKNQFGNGLHVHHQQMHNGGAVRRVASPRALEVPSAADHQSGGGRRKETEEQKGGCKKKKSNFALMWKKKKKKKKEEAKKKKKEEEEEVHIVERELRREKKTRRLLMPEWKKAAGILREWRREEMPWHMKMMLGNNNTFDKAGGIAYFQSQRPPLMGKTSAIQSIGQLLKKGMDLDGNGTGTGGGTTDENRRIVGGDIGQRNCAAAGRGNVQLVDTNNNAEARQQFCCWKDTTNCNGGVVAKASTNDGKEDDEQQHRFRCCAVCGGRIWQAADGAEKK</sequence>
<dbReference type="PANTHER" id="PTHR12782">
    <property type="entry name" value="MICROSOMAL PROSTAGLANDIN E SYNTHASE-2"/>
    <property type="match status" value="1"/>
</dbReference>
<dbReference type="GO" id="GO:0005739">
    <property type="term" value="C:mitochondrion"/>
    <property type="evidence" value="ECO:0007669"/>
    <property type="project" value="TreeGrafter"/>
</dbReference>
<reference evidence="4" key="1">
    <citation type="submission" date="2014-05" db="EMBL/GenBank/DDBJ databases">
        <title>The genome and life-stage specific transcriptomes of Globodera pallida elucidate key aspects of plant parasitism by a cyst nematode.</title>
        <authorList>
            <person name="Cotton J.A."/>
            <person name="Lilley C.J."/>
            <person name="Jones L.M."/>
            <person name="Kikuchi T."/>
            <person name="Reid A.J."/>
            <person name="Thorpe P."/>
            <person name="Tsai I.J."/>
            <person name="Beasley H."/>
            <person name="Blok V."/>
            <person name="Cock P.J.A."/>
            <person name="Van den Akker S.E."/>
            <person name="Holroyd N."/>
            <person name="Hunt M."/>
            <person name="Mantelin S."/>
            <person name="Naghra H."/>
            <person name="Pain A."/>
            <person name="Palomares-Rius J.E."/>
            <person name="Zarowiecki M."/>
            <person name="Berriman M."/>
            <person name="Jones J.T."/>
            <person name="Urwin P.E."/>
        </authorList>
    </citation>
    <scope>NUCLEOTIDE SEQUENCE [LARGE SCALE GENOMIC DNA]</scope>
    <source>
        <strain evidence="4">Lindley</strain>
    </source>
</reference>
<feature type="compositionally biased region" description="Basic and acidic residues" evidence="1">
    <location>
        <begin position="479"/>
        <end position="511"/>
    </location>
</feature>
<protein>
    <submittedName>
        <fullName evidence="5">Glutaredoxin domain-containing protein</fullName>
    </submittedName>
</protein>
<accession>A0A183C5S3</accession>
<feature type="domain" description="GST N-terminal" evidence="3">
    <location>
        <begin position="85"/>
        <end position="153"/>
    </location>
</feature>
<evidence type="ECO:0000313" key="5">
    <source>
        <dbReference type="WBParaSite" id="GPLIN_000821800"/>
    </source>
</evidence>
<keyword evidence="4" id="KW-1185">Reference proteome</keyword>
<feature type="region of interest" description="Disordered" evidence="1">
    <location>
        <begin position="1006"/>
        <end position="1064"/>
    </location>
</feature>
<feature type="transmembrane region" description="Helical" evidence="2">
    <location>
        <begin position="744"/>
        <end position="765"/>
    </location>
</feature>
<dbReference type="InterPro" id="IPR004045">
    <property type="entry name" value="Glutathione_S-Trfase_N"/>
</dbReference>
<dbReference type="GO" id="GO:0050220">
    <property type="term" value="F:prostaglandin-E synthase activity"/>
    <property type="evidence" value="ECO:0007669"/>
    <property type="project" value="TreeGrafter"/>
</dbReference>
<dbReference type="InterPro" id="IPR036282">
    <property type="entry name" value="Glutathione-S-Trfase_C_sf"/>
</dbReference>
<keyword evidence="2" id="KW-1133">Transmembrane helix</keyword>
<feature type="transmembrane region" description="Helical" evidence="2">
    <location>
        <begin position="859"/>
        <end position="880"/>
    </location>
</feature>
<reference evidence="5" key="2">
    <citation type="submission" date="2016-06" db="UniProtKB">
        <authorList>
            <consortium name="WormBaseParasite"/>
        </authorList>
    </citation>
    <scope>IDENTIFICATION</scope>
</reference>
<evidence type="ECO:0000313" key="4">
    <source>
        <dbReference type="Proteomes" id="UP000050741"/>
    </source>
</evidence>
<organism evidence="4 5">
    <name type="scientific">Globodera pallida</name>
    <name type="common">Potato cyst nematode worm</name>
    <name type="synonym">Heterodera pallida</name>
    <dbReference type="NCBI Taxonomy" id="36090"/>
    <lineage>
        <taxon>Eukaryota</taxon>
        <taxon>Metazoa</taxon>
        <taxon>Ecdysozoa</taxon>
        <taxon>Nematoda</taxon>
        <taxon>Chromadorea</taxon>
        <taxon>Rhabditida</taxon>
        <taxon>Tylenchina</taxon>
        <taxon>Tylenchomorpha</taxon>
        <taxon>Tylenchoidea</taxon>
        <taxon>Heteroderidae</taxon>
        <taxon>Heteroderinae</taxon>
        <taxon>Globodera</taxon>
    </lineage>
</organism>
<dbReference type="SUPFAM" id="SSF52833">
    <property type="entry name" value="Thioredoxin-like"/>
    <property type="match status" value="1"/>
</dbReference>
<dbReference type="InterPro" id="IPR034335">
    <property type="entry name" value="PGES2_C"/>
</dbReference>
<dbReference type="CDD" id="cd03197">
    <property type="entry name" value="GST_C_mPGES2"/>
    <property type="match status" value="1"/>
</dbReference>
<dbReference type="Proteomes" id="UP000050741">
    <property type="component" value="Unassembled WGS sequence"/>
</dbReference>